<evidence type="ECO:0000313" key="12">
    <source>
        <dbReference type="Proteomes" id="UP001163166"/>
    </source>
</evidence>
<evidence type="ECO:0000256" key="8">
    <source>
        <dbReference type="ARBA" id="ARBA00023136"/>
    </source>
</evidence>
<dbReference type="InterPro" id="IPR018448">
    <property type="entry name" value="TatB"/>
</dbReference>
<evidence type="ECO:0000256" key="5">
    <source>
        <dbReference type="ARBA" id="ARBA00022927"/>
    </source>
</evidence>
<evidence type="ECO:0000256" key="2">
    <source>
        <dbReference type="ARBA" id="ARBA00022448"/>
    </source>
</evidence>
<evidence type="ECO:0000313" key="11">
    <source>
        <dbReference type="EMBL" id="UYO37890.1"/>
    </source>
</evidence>
<keyword evidence="3 9" id="KW-1003">Cell membrane</keyword>
<name>A0AAX3DUQ0_RHOPL</name>
<dbReference type="Proteomes" id="UP001163166">
    <property type="component" value="Chromosome"/>
</dbReference>
<evidence type="ECO:0000256" key="6">
    <source>
        <dbReference type="ARBA" id="ARBA00022989"/>
    </source>
</evidence>
<dbReference type="Gene3D" id="1.20.5.3310">
    <property type="match status" value="1"/>
</dbReference>
<keyword evidence="6 9" id="KW-1133">Transmembrane helix</keyword>
<dbReference type="HAMAP" id="MF_00237">
    <property type="entry name" value="TatB"/>
    <property type="match status" value="1"/>
</dbReference>
<keyword evidence="8 9" id="KW-0472">Membrane</keyword>
<keyword evidence="5 9" id="KW-0653">Protein transport</keyword>
<dbReference type="PRINTS" id="PR01506">
    <property type="entry name" value="TATBPROTEIN"/>
</dbReference>
<proteinExistence type="inferred from homology"/>
<keyword evidence="2 9" id="KW-0813">Transport</keyword>
<dbReference type="GO" id="GO:0043953">
    <property type="term" value="P:protein transport by the Tat complex"/>
    <property type="evidence" value="ECO:0007669"/>
    <property type="project" value="UniProtKB-UniRule"/>
</dbReference>
<comment type="similarity">
    <text evidence="9">Belongs to the TatB family.</text>
</comment>
<comment type="subunit">
    <text evidence="9">The Tat system comprises two distinct complexes: a TatABC complex, containing multiple copies of TatA, TatB and TatC subunits, and a separate TatA complex, containing only TatA subunits. Substrates initially bind to the TatABC complex, which probably triggers association of the separate TatA complex to form the active translocon.</text>
</comment>
<evidence type="ECO:0000256" key="9">
    <source>
        <dbReference type="HAMAP-Rule" id="MF_00237"/>
    </source>
</evidence>
<comment type="subcellular location">
    <subcellularLocation>
        <location evidence="9">Cell membrane</location>
        <topology evidence="9">Single-pass membrane protein</topology>
    </subcellularLocation>
    <subcellularLocation>
        <location evidence="1">Membrane</location>
        <topology evidence="1">Single-pass membrane protein</topology>
    </subcellularLocation>
</comment>
<keyword evidence="7 9" id="KW-0811">Translocation</keyword>
<feature type="compositionally biased region" description="Low complexity" evidence="10">
    <location>
        <begin position="153"/>
        <end position="165"/>
    </location>
</feature>
<dbReference type="AlphaFoldDB" id="A0AAX3DUQ0"/>
<accession>A0AAX3DUQ0</accession>
<dbReference type="GO" id="GO:0033281">
    <property type="term" value="C:TAT protein transport complex"/>
    <property type="evidence" value="ECO:0007669"/>
    <property type="project" value="UniProtKB-UniRule"/>
</dbReference>
<feature type="region of interest" description="Disordered" evidence="10">
    <location>
        <begin position="123"/>
        <end position="178"/>
    </location>
</feature>
<evidence type="ECO:0000256" key="4">
    <source>
        <dbReference type="ARBA" id="ARBA00022692"/>
    </source>
</evidence>
<gene>
    <name evidence="9 11" type="primary">tatB</name>
    <name evidence="11" type="ORF">KQX62_14190</name>
</gene>
<evidence type="ECO:0000256" key="1">
    <source>
        <dbReference type="ARBA" id="ARBA00004167"/>
    </source>
</evidence>
<dbReference type="PANTHER" id="PTHR33162:SF1">
    <property type="entry name" value="SEC-INDEPENDENT PROTEIN TRANSLOCASE PROTEIN TATA, CHLOROPLASTIC"/>
    <property type="match status" value="1"/>
</dbReference>
<sequence length="178" mass="18866">MFDIGWSELMVIGVVALIAIGPKELPGVLRTVGQWMGKARRLATEFQGQFQEAMREAEMADLKKSFDEVKEATSGLSTNNMLTKLSSQVTDAMALDKATNIDTPPTEPTTPAQPTAETFVEATQQDAAASEPLAIVREAQATEPANLPVAAETHALATPDAAPPDLAHPEPAKDAKAS</sequence>
<feature type="compositionally biased region" description="Basic and acidic residues" evidence="10">
    <location>
        <begin position="167"/>
        <end position="178"/>
    </location>
</feature>
<evidence type="ECO:0000256" key="10">
    <source>
        <dbReference type="SAM" id="MobiDB-lite"/>
    </source>
</evidence>
<dbReference type="PANTHER" id="PTHR33162">
    <property type="entry name" value="SEC-INDEPENDENT PROTEIN TRANSLOCASE PROTEIN TATA, CHLOROPLASTIC"/>
    <property type="match status" value="1"/>
</dbReference>
<reference evidence="11" key="1">
    <citation type="journal article" date="2022" name="Biol. Control">
        <title>In silico genomic analysis of Rhodopseudomonas palustris strains revealed potential biocontrol agents and crop yield enhancers.</title>
        <authorList>
            <person name="Surachat K."/>
            <person name="Kantachote D."/>
            <person name="Deachamag P."/>
            <person name="Wonglapsuwan M."/>
        </authorList>
    </citation>
    <scope>NUCLEOTIDE SEQUENCE</scope>
    <source>
        <strain evidence="11">TLS06</strain>
    </source>
</reference>
<dbReference type="RefSeq" id="WP_264073590.1">
    <property type="nucleotide sequence ID" value="NZ_CP076676.1"/>
</dbReference>
<evidence type="ECO:0000256" key="3">
    <source>
        <dbReference type="ARBA" id="ARBA00022475"/>
    </source>
</evidence>
<dbReference type="Pfam" id="PF02416">
    <property type="entry name" value="TatA_B_E"/>
    <property type="match status" value="1"/>
</dbReference>
<dbReference type="NCBIfam" id="TIGR01410">
    <property type="entry name" value="tatB"/>
    <property type="match status" value="1"/>
</dbReference>
<comment type="function">
    <text evidence="9">Part of the twin-arginine translocation (Tat) system that transports large folded proteins containing a characteristic twin-arginine motif in their signal peptide across membranes. Together with TatC, TatB is part of a receptor directly interacting with Tat signal peptides. TatB may form an oligomeric binding site that transiently accommodates folded Tat precursor proteins before their translocation.</text>
</comment>
<dbReference type="GO" id="GO:0008320">
    <property type="term" value="F:protein transmembrane transporter activity"/>
    <property type="evidence" value="ECO:0007669"/>
    <property type="project" value="UniProtKB-UniRule"/>
</dbReference>
<dbReference type="InterPro" id="IPR003369">
    <property type="entry name" value="TatA/B/E"/>
</dbReference>
<evidence type="ECO:0000256" key="7">
    <source>
        <dbReference type="ARBA" id="ARBA00023010"/>
    </source>
</evidence>
<keyword evidence="4 9" id="KW-0812">Transmembrane</keyword>
<organism evidence="11 12">
    <name type="scientific">Rhodopseudomonas palustris</name>
    <dbReference type="NCBI Taxonomy" id="1076"/>
    <lineage>
        <taxon>Bacteria</taxon>
        <taxon>Pseudomonadati</taxon>
        <taxon>Pseudomonadota</taxon>
        <taxon>Alphaproteobacteria</taxon>
        <taxon>Hyphomicrobiales</taxon>
        <taxon>Nitrobacteraceae</taxon>
        <taxon>Rhodopseudomonas</taxon>
    </lineage>
</organism>
<dbReference type="EMBL" id="CP076676">
    <property type="protein sequence ID" value="UYO37890.1"/>
    <property type="molecule type" value="Genomic_DNA"/>
</dbReference>
<protein>
    <recommendedName>
        <fullName evidence="9">Sec-independent protein translocase protein TatB</fullName>
    </recommendedName>
</protein>